<keyword evidence="2" id="KW-0560">Oxidoreductase</keyword>
<evidence type="ECO:0000256" key="1">
    <source>
        <dbReference type="ARBA" id="ARBA00010928"/>
    </source>
</evidence>
<feature type="transmembrane region" description="Helical" evidence="3">
    <location>
        <begin position="171"/>
        <end position="194"/>
    </location>
</feature>
<reference evidence="6" key="2">
    <citation type="journal article" date="2021" name="PeerJ">
        <title>Extensive microbial diversity within the chicken gut microbiome revealed by metagenomics and culture.</title>
        <authorList>
            <person name="Gilroy R."/>
            <person name="Ravi A."/>
            <person name="Getino M."/>
            <person name="Pursley I."/>
            <person name="Horton D.L."/>
            <person name="Alikhan N.F."/>
            <person name="Baker D."/>
            <person name="Gharbi K."/>
            <person name="Hall N."/>
            <person name="Watson M."/>
            <person name="Adriaenssens E.M."/>
            <person name="Foster-Nyarko E."/>
            <person name="Jarju S."/>
            <person name="Secka A."/>
            <person name="Antonio M."/>
            <person name="Oren A."/>
            <person name="Chaudhuri R.R."/>
            <person name="La Ragione R."/>
            <person name="Hildebrand F."/>
            <person name="Pallen M.J."/>
        </authorList>
    </citation>
    <scope>NUCLEOTIDE SEQUENCE</scope>
    <source>
        <strain evidence="6">ChiSjej1B19-7085</strain>
    </source>
</reference>
<comment type="caution">
    <text evidence="6">The sequence shown here is derived from an EMBL/GenBank/DDBJ whole genome shotgun (WGS) entry which is preliminary data.</text>
</comment>
<reference evidence="6" key="1">
    <citation type="submission" date="2020-10" db="EMBL/GenBank/DDBJ databases">
        <authorList>
            <person name="Gilroy R."/>
        </authorList>
    </citation>
    <scope>NUCLEOTIDE SEQUENCE</scope>
    <source>
        <strain evidence="6">ChiSjej1B19-7085</strain>
    </source>
</reference>
<dbReference type="PANTHER" id="PTHR22604">
    <property type="entry name" value="OXIDOREDUCTASES"/>
    <property type="match status" value="1"/>
</dbReference>
<dbReference type="Pfam" id="PF01408">
    <property type="entry name" value="GFO_IDH_MocA"/>
    <property type="match status" value="1"/>
</dbReference>
<dbReference type="AlphaFoldDB" id="A0A9D1DPI2"/>
<gene>
    <name evidence="6" type="ORF">IAA54_03000</name>
</gene>
<dbReference type="InterPro" id="IPR000683">
    <property type="entry name" value="Gfo/Idh/MocA-like_OxRdtase_N"/>
</dbReference>
<dbReference type="SUPFAM" id="SSF55347">
    <property type="entry name" value="Glyceraldehyde-3-phosphate dehydrogenase-like, C-terminal domain"/>
    <property type="match status" value="1"/>
</dbReference>
<dbReference type="Proteomes" id="UP000886785">
    <property type="component" value="Unassembled WGS sequence"/>
</dbReference>
<feature type="domain" description="Gfo/Idh/MocA-like oxidoreductase N-terminal" evidence="4">
    <location>
        <begin position="5"/>
        <end position="122"/>
    </location>
</feature>
<proteinExistence type="inferred from homology"/>
<dbReference type="Gene3D" id="3.30.360.10">
    <property type="entry name" value="Dihydrodipicolinate Reductase, domain 2"/>
    <property type="match status" value="1"/>
</dbReference>
<dbReference type="InterPro" id="IPR050984">
    <property type="entry name" value="Gfo/Idh/MocA_domain"/>
</dbReference>
<dbReference type="GO" id="GO:0016491">
    <property type="term" value="F:oxidoreductase activity"/>
    <property type="evidence" value="ECO:0007669"/>
    <property type="project" value="UniProtKB-KW"/>
</dbReference>
<evidence type="ECO:0000256" key="3">
    <source>
        <dbReference type="SAM" id="Phobius"/>
    </source>
</evidence>
<evidence type="ECO:0000313" key="6">
    <source>
        <dbReference type="EMBL" id="HIR56611.1"/>
    </source>
</evidence>
<dbReference type="PANTHER" id="PTHR22604:SF105">
    <property type="entry name" value="TRANS-1,2-DIHYDROBENZENE-1,2-DIOL DEHYDROGENASE"/>
    <property type="match status" value="1"/>
</dbReference>
<keyword evidence="3" id="KW-1133">Transmembrane helix</keyword>
<accession>A0A9D1DPI2</accession>
<protein>
    <submittedName>
        <fullName evidence="6">Gfo/Idh/MocA family oxidoreductase</fullName>
    </submittedName>
</protein>
<dbReference type="InterPro" id="IPR036291">
    <property type="entry name" value="NAD(P)-bd_dom_sf"/>
</dbReference>
<evidence type="ECO:0000259" key="4">
    <source>
        <dbReference type="Pfam" id="PF01408"/>
    </source>
</evidence>
<organism evidence="6 7">
    <name type="scientific">Candidatus Gallacutalibacter pullicola</name>
    <dbReference type="NCBI Taxonomy" id="2840830"/>
    <lineage>
        <taxon>Bacteria</taxon>
        <taxon>Bacillati</taxon>
        <taxon>Bacillota</taxon>
        <taxon>Clostridia</taxon>
        <taxon>Eubacteriales</taxon>
        <taxon>Candidatus Gallacutalibacter</taxon>
    </lineage>
</organism>
<dbReference type="Pfam" id="PF22725">
    <property type="entry name" value="GFO_IDH_MocA_C3"/>
    <property type="match status" value="1"/>
</dbReference>
<name>A0A9D1DPI2_9FIRM</name>
<sequence length="328" mass="36666">MSQKIRWGILATGTIAHKFATTIAQMDDGRETAAVASRSLEKARAFADEFGIPKAYGSYEELVSDPEIDIVYIATPHSEHANNMKLCLEHGKHVLCEKPFTVNADEAVEIFDLAKQKNLFAMEAFWTKFAPVYRDMERVIASGEIGELRSINAQFGYTTPERAGRKFDPSLAGGALLDVGVYTLGFAAMFLGYFPQRILSALSKNDLGTDDLASVLLEYENGQTAQLTSAIQTVMPVWGEVFGSAGRIEVKDFKCPQSIRVIPNGKDPYTIERPIEINGFEYEIYEAENCVKNGEQQSKIMTPENTIAVMHMMDQVRRDNRMFYPTEK</sequence>
<comment type="similarity">
    <text evidence="1">Belongs to the Gfo/Idh/MocA family.</text>
</comment>
<keyword evidence="3" id="KW-0812">Transmembrane</keyword>
<dbReference type="SUPFAM" id="SSF51735">
    <property type="entry name" value="NAD(P)-binding Rossmann-fold domains"/>
    <property type="match status" value="1"/>
</dbReference>
<dbReference type="InterPro" id="IPR055170">
    <property type="entry name" value="GFO_IDH_MocA-like_dom"/>
</dbReference>
<dbReference type="EMBL" id="DVHF01000036">
    <property type="protein sequence ID" value="HIR56611.1"/>
    <property type="molecule type" value="Genomic_DNA"/>
</dbReference>
<evidence type="ECO:0000256" key="2">
    <source>
        <dbReference type="ARBA" id="ARBA00023002"/>
    </source>
</evidence>
<keyword evidence="3" id="KW-0472">Membrane</keyword>
<feature type="domain" description="GFO/IDH/MocA-like oxidoreductase" evidence="5">
    <location>
        <begin position="133"/>
        <end position="249"/>
    </location>
</feature>
<dbReference type="GO" id="GO:0000166">
    <property type="term" value="F:nucleotide binding"/>
    <property type="evidence" value="ECO:0007669"/>
    <property type="project" value="InterPro"/>
</dbReference>
<evidence type="ECO:0000259" key="5">
    <source>
        <dbReference type="Pfam" id="PF22725"/>
    </source>
</evidence>
<dbReference type="Gene3D" id="3.40.50.720">
    <property type="entry name" value="NAD(P)-binding Rossmann-like Domain"/>
    <property type="match status" value="1"/>
</dbReference>
<evidence type="ECO:0000313" key="7">
    <source>
        <dbReference type="Proteomes" id="UP000886785"/>
    </source>
</evidence>